<accession>A0AAW1HTQ9</accession>
<name>A0AAW1HTQ9_POPJA</name>
<evidence type="ECO:0000256" key="1">
    <source>
        <dbReference type="SAM" id="MobiDB-lite"/>
    </source>
</evidence>
<evidence type="ECO:0000313" key="3">
    <source>
        <dbReference type="Proteomes" id="UP001458880"/>
    </source>
</evidence>
<organism evidence="2 3">
    <name type="scientific">Popillia japonica</name>
    <name type="common">Japanese beetle</name>
    <dbReference type="NCBI Taxonomy" id="7064"/>
    <lineage>
        <taxon>Eukaryota</taxon>
        <taxon>Metazoa</taxon>
        <taxon>Ecdysozoa</taxon>
        <taxon>Arthropoda</taxon>
        <taxon>Hexapoda</taxon>
        <taxon>Insecta</taxon>
        <taxon>Pterygota</taxon>
        <taxon>Neoptera</taxon>
        <taxon>Endopterygota</taxon>
        <taxon>Coleoptera</taxon>
        <taxon>Polyphaga</taxon>
        <taxon>Scarabaeiformia</taxon>
        <taxon>Scarabaeidae</taxon>
        <taxon>Rutelinae</taxon>
        <taxon>Popillia</taxon>
    </lineage>
</organism>
<sequence length="108" mass="12211">MLAKPVTPEAVVRPPLTRQKSRRFSFTRSVSREIYKRSQSKSNLHDGATPILIPDDETDSPNNEEEDCSSDVEFPMTNGNAEDDEVFTKDFNDFSITDSKVTTKELVL</sequence>
<feature type="compositionally biased region" description="Acidic residues" evidence="1">
    <location>
        <begin position="54"/>
        <end position="70"/>
    </location>
</feature>
<feature type="region of interest" description="Disordered" evidence="1">
    <location>
        <begin position="1"/>
        <end position="85"/>
    </location>
</feature>
<dbReference type="AlphaFoldDB" id="A0AAW1HTQ9"/>
<dbReference type="Proteomes" id="UP001458880">
    <property type="component" value="Unassembled WGS sequence"/>
</dbReference>
<dbReference type="EMBL" id="JASPKY010000955">
    <property type="protein sequence ID" value="KAK9679924.1"/>
    <property type="molecule type" value="Genomic_DNA"/>
</dbReference>
<keyword evidence="3" id="KW-1185">Reference proteome</keyword>
<comment type="caution">
    <text evidence="2">The sequence shown here is derived from an EMBL/GenBank/DDBJ whole genome shotgun (WGS) entry which is preliminary data.</text>
</comment>
<evidence type="ECO:0000313" key="2">
    <source>
        <dbReference type="EMBL" id="KAK9679924.1"/>
    </source>
</evidence>
<reference evidence="2 3" key="1">
    <citation type="journal article" date="2024" name="BMC Genomics">
        <title>De novo assembly and annotation of Popillia japonica's genome with initial clues to its potential as an invasive pest.</title>
        <authorList>
            <person name="Cucini C."/>
            <person name="Boschi S."/>
            <person name="Funari R."/>
            <person name="Cardaioli E."/>
            <person name="Iannotti N."/>
            <person name="Marturano G."/>
            <person name="Paoli F."/>
            <person name="Bruttini M."/>
            <person name="Carapelli A."/>
            <person name="Frati F."/>
            <person name="Nardi F."/>
        </authorList>
    </citation>
    <scope>NUCLEOTIDE SEQUENCE [LARGE SCALE GENOMIC DNA]</scope>
    <source>
        <strain evidence="2">DMR45628</strain>
    </source>
</reference>
<protein>
    <submittedName>
        <fullName evidence="2">Uncharacterized protein</fullName>
    </submittedName>
</protein>
<gene>
    <name evidence="2" type="ORF">QE152_g39554</name>
</gene>
<proteinExistence type="predicted"/>